<dbReference type="Proteomes" id="UP001447516">
    <property type="component" value="Unassembled WGS sequence"/>
</dbReference>
<evidence type="ECO:0000313" key="2">
    <source>
        <dbReference type="Proteomes" id="UP001447516"/>
    </source>
</evidence>
<dbReference type="EMBL" id="JBDJAW010000016">
    <property type="protein sequence ID" value="MEN3537517.1"/>
    <property type="molecule type" value="Genomic_DNA"/>
</dbReference>
<gene>
    <name evidence="1" type="ORF">AAH991_20565</name>
</gene>
<dbReference type="SUPFAM" id="SSF54427">
    <property type="entry name" value="NTF2-like"/>
    <property type="match status" value="1"/>
</dbReference>
<dbReference type="Gene3D" id="3.10.450.50">
    <property type="match status" value="1"/>
</dbReference>
<protein>
    <submittedName>
        <fullName evidence="1">Nuclear transport factor 2 family protein</fullName>
    </submittedName>
</protein>
<accession>A0ABV0AQF1</accession>
<dbReference type="RefSeq" id="WP_346227477.1">
    <property type="nucleotide sequence ID" value="NZ_JBDJAW010000016.1"/>
</dbReference>
<keyword evidence="2" id="KW-1185">Reference proteome</keyword>
<organism evidence="1 2">
    <name type="scientific">Microbispora maris</name>
    <dbReference type="NCBI Taxonomy" id="3144104"/>
    <lineage>
        <taxon>Bacteria</taxon>
        <taxon>Bacillati</taxon>
        <taxon>Actinomycetota</taxon>
        <taxon>Actinomycetes</taxon>
        <taxon>Streptosporangiales</taxon>
        <taxon>Streptosporangiaceae</taxon>
        <taxon>Microbispora</taxon>
    </lineage>
</organism>
<reference evidence="1 2" key="1">
    <citation type="submission" date="2024-05" db="EMBL/GenBank/DDBJ databases">
        <title>Microbispora sp.ZYX-F-249.</title>
        <authorList>
            <person name="Xie H."/>
        </authorList>
    </citation>
    <scope>NUCLEOTIDE SEQUENCE [LARGE SCALE GENOMIC DNA]</scope>
    <source>
        <strain evidence="1 2">ZYX-F-249</strain>
    </source>
</reference>
<sequence>MTMSTREQTHRAVRGYHEARFRGDVPAAAAHLGEPFRFQSPFFSSTDREGHLATLPGFVSIVTGVDLISELYGDAEATLIYDVHTATPAGTQRTAEHFRLDDGKIVSITLVFDASPWQPMRAEIEPHPASPER</sequence>
<dbReference type="InterPro" id="IPR032710">
    <property type="entry name" value="NTF2-like_dom_sf"/>
</dbReference>
<proteinExistence type="predicted"/>
<name>A0ABV0AQF1_9ACTN</name>
<comment type="caution">
    <text evidence="1">The sequence shown here is derived from an EMBL/GenBank/DDBJ whole genome shotgun (WGS) entry which is preliminary data.</text>
</comment>
<evidence type="ECO:0000313" key="1">
    <source>
        <dbReference type="EMBL" id="MEN3537517.1"/>
    </source>
</evidence>